<reference evidence="1 2" key="1">
    <citation type="submission" date="2020-09" db="EMBL/GenBank/DDBJ databases">
        <title>De no assembly of potato wild relative species, Solanum commersonii.</title>
        <authorList>
            <person name="Cho K."/>
        </authorList>
    </citation>
    <scope>NUCLEOTIDE SEQUENCE [LARGE SCALE GENOMIC DNA]</scope>
    <source>
        <strain evidence="1">LZ3.2</strain>
        <tissue evidence="1">Leaf</tissue>
    </source>
</reference>
<organism evidence="1 2">
    <name type="scientific">Solanum commersonii</name>
    <name type="common">Commerson's wild potato</name>
    <name type="synonym">Commerson's nightshade</name>
    <dbReference type="NCBI Taxonomy" id="4109"/>
    <lineage>
        <taxon>Eukaryota</taxon>
        <taxon>Viridiplantae</taxon>
        <taxon>Streptophyta</taxon>
        <taxon>Embryophyta</taxon>
        <taxon>Tracheophyta</taxon>
        <taxon>Spermatophyta</taxon>
        <taxon>Magnoliopsida</taxon>
        <taxon>eudicotyledons</taxon>
        <taxon>Gunneridae</taxon>
        <taxon>Pentapetalae</taxon>
        <taxon>asterids</taxon>
        <taxon>lamiids</taxon>
        <taxon>Solanales</taxon>
        <taxon>Solanaceae</taxon>
        <taxon>Solanoideae</taxon>
        <taxon>Solaneae</taxon>
        <taxon>Solanum</taxon>
    </lineage>
</organism>
<evidence type="ECO:0000313" key="2">
    <source>
        <dbReference type="Proteomes" id="UP000824120"/>
    </source>
</evidence>
<dbReference type="AlphaFoldDB" id="A0A9J6A5Z8"/>
<accession>A0A9J6A5Z8</accession>
<dbReference type="OrthoDB" id="1298831at2759"/>
<evidence type="ECO:0000313" key="1">
    <source>
        <dbReference type="EMBL" id="KAG5620070.1"/>
    </source>
</evidence>
<comment type="caution">
    <text evidence="1">The sequence shown here is derived from an EMBL/GenBank/DDBJ whole genome shotgun (WGS) entry which is preliminary data.</text>
</comment>
<dbReference type="EMBL" id="JACXVP010000002">
    <property type="protein sequence ID" value="KAG5620070.1"/>
    <property type="molecule type" value="Genomic_DNA"/>
</dbReference>
<keyword evidence="2" id="KW-1185">Reference proteome</keyword>
<sequence>MTRFSSKEIIQYNPHSWKSLYACLRRNLQSESQGSPTVRASWLRMVDMLHLMIHSTPIIKIVLLAWRMMLKIRGSLTVETLALLQKWRTKWIKTMEGQGDCWEIMPGRTTMGYSLVGKQNEDSNSHLMDFDEIMNTFHYKGASNNAIYLRGILFSPKDEAKIRAKEPTNRINPHLG</sequence>
<protein>
    <submittedName>
        <fullName evidence="1">Uncharacterized protein</fullName>
    </submittedName>
</protein>
<gene>
    <name evidence="1" type="ORF">H5410_005288</name>
</gene>
<name>A0A9J6A5Z8_SOLCO</name>
<proteinExistence type="predicted"/>
<dbReference type="Proteomes" id="UP000824120">
    <property type="component" value="Chromosome 2"/>
</dbReference>